<name>K0J830_AMPXN</name>
<keyword evidence="2" id="KW-1185">Reference proteome</keyword>
<dbReference type="HOGENOM" id="CLU_2393392_0_0_9"/>
<evidence type="ECO:0000313" key="2">
    <source>
        <dbReference type="Proteomes" id="UP000006294"/>
    </source>
</evidence>
<organism evidence="1 2">
    <name type="scientific">Amphibacillus xylanus (strain ATCC 51415 / DSM 6626 / JCM 7361 / LMG 17667 / NBRC 15112 / Ep01)</name>
    <dbReference type="NCBI Taxonomy" id="698758"/>
    <lineage>
        <taxon>Bacteria</taxon>
        <taxon>Bacillati</taxon>
        <taxon>Bacillota</taxon>
        <taxon>Bacilli</taxon>
        <taxon>Bacillales</taxon>
        <taxon>Bacillaceae</taxon>
        <taxon>Amphibacillus</taxon>
    </lineage>
</organism>
<reference evidence="1 2" key="1">
    <citation type="submission" date="2011-01" db="EMBL/GenBank/DDBJ databases">
        <title>Whole genome sequence of Amphibacillus xylinus NBRC 15112.</title>
        <authorList>
            <person name="Nakazawa H."/>
            <person name="Katano Y."/>
            <person name="Nakamura S."/>
            <person name="Sasagawa M."/>
            <person name="Fukada J."/>
            <person name="Arai T."/>
            <person name="Sasakura N."/>
            <person name="Mochizuki D."/>
            <person name="Hosoyama A."/>
            <person name="Harada K."/>
            <person name="Horikawa H."/>
            <person name="Kato Y."/>
            <person name="Harada T."/>
            <person name="Sasaki K."/>
            <person name="Sekiguchi M."/>
            <person name="Hodoyama M."/>
            <person name="Nishiko R."/>
            <person name="Narita H."/>
            <person name="Hanamaki A."/>
            <person name="Hata C."/>
            <person name="Konno Y."/>
            <person name="Niimura Y."/>
            <person name="Yamazaki S."/>
            <person name="Fujita N."/>
        </authorList>
    </citation>
    <scope>NUCLEOTIDE SEQUENCE [LARGE SCALE GENOMIC DNA]</scope>
    <source>
        <strain evidence="2">ATCC 51415 / DSM 6626 / JCM 7361 / LMG 17667 / NBRC 15112 / Ep01</strain>
    </source>
</reference>
<gene>
    <name evidence="1" type="ordered locus">AXY_22710</name>
</gene>
<dbReference type="Proteomes" id="UP000006294">
    <property type="component" value="Chromosome"/>
</dbReference>
<accession>K0J830</accession>
<dbReference type="KEGG" id="axl:AXY_22710"/>
<dbReference type="STRING" id="698758.AXY_22710"/>
<dbReference type="eggNOG" id="COG2890">
    <property type="taxonomic scope" value="Bacteria"/>
</dbReference>
<proteinExistence type="predicted"/>
<protein>
    <recommendedName>
        <fullName evidence="3">Methyltransferase</fullName>
    </recommendedName>
</protein>
<evidence type="ECO:0008006" key="3">
    <source>
        <dbReference type="Google" id="ProtNLM"/>
    </source>
</evidence>
<dbReference type="SUPFAM" id="SSF53335">
    <property type="entry name" value="S-adenosyl-L-methionine-dependent methyltransferases"/>
    <property type="match status" value="1"/>
</dbReference>
<sequence length="93" mass="11007">MLQIKTGILREWRKETDKYNRYEATPYQALESLIQHYKLKPTDRVVDFGSGRGRVSFFLHNHFNVPITGVEMTISLLKNHKLARLHIDRKINI</sequence>
<dbReference type="Gene3D" id="3.40.50.150">
    <property type="entry name" value="Vaccinia Virus protein VP39"/>
    <property type="match status" value="1"/>
</dbReference>
<dbReference type="EMBL" id="AP012050">
    <property type="protein sequence ID" value="BAM48403.1"/>
    <property type="molecule type" value="Genomic_DNA"/>
</dbReference>
<dbReference type="InterPro" id="IPR029063">
    <property type="entry name" value="SAM-dependent_MTases_sf"/>
</dbReference>
<dbReference type="AlphaFoldDB" id="K0J830"/>
<evidence type="ECO:0000313" key="1">
    <source>
        <dbReference type="EMBL" id="BAM48403.1"/>
    </source>
</evidence>